<dbReference type="InterPro" id="IPR000048">
    <property type="entry name" value="IQ_motif_EF-hand-BS"/>
</dbReference>
<dbReference type="CDD" id="cd21223">
    <property type="entry name" value="CH_ASPM_rpt1"/>
    <property type="match status" value="1"/>
</dbReference>
<dbReference type="InterPro" id="IPR001715">
    <property type="entry name" value="CH_dom"/>
</dbReference>
<proteinExistence type="predicted"/>
<evidence type="ECO:0000259" key="6">
    <source>
        <dbReference type="PROSITE" id="PS50021"/>
    </source>
</evidence>
<dbReference type="EMBL" id="MU004238">
    <property type="protein sequence ID" value="KAF2667047.1"/>
    <property type="molecule type" value="Genomic_DNA"/>
</dbReference>
<dbReference type="Pfam" id="PF00612">
    <property type="entry name" value="IQ"/>
    <property type="match status" value="1"/>
</dbReference>
<dbReference type="PANTHER" id="PTHR22706:SF1">
    <property type="entry name" value="ASSEMBLY FACTOR FOR SPINDLE MICROTUBULES"/>
    <property type="match status" value="1"/>
</dbReference>
<sequence length="1026" mass="113785">MNPTYLSAPPIRPHRRPDSNSTVTLNLPRYSSYNDAPNAPQGLVSQARDDLHSYSRQNASSAPRRAAAFAELTVNGTNTFNRINSPNRRPRAAVHIVRQAESQSLSNTENTTTHLDLPRAPSAIRRRPVSAILADRLAAQAAREKEASVGRREGRRRTIYVPDDTTVMTIHPGSSSSQQDDTYGGSETIALAKQKPLRRGSISLQKPRRRSSVAPGIGDVEGLTVSLEQMDMVLEEEDAGQTQPKQSVDLSRRPKRKSMAFTAVKQRALGMSFDLGTVGEDETVDILSKPAPEPQKTRQANGRKALGAVSTNRRMSHAVPRRGEKIMVKPVKEPVPYRKPAIRKSFLASHARSNADESVMYVVGEPAKPKPVPDTEPASQSSIHQSQSQSNRNKKVTFLNHSTALNTQFAVFQDDLAHPELYEENWLEHQEIAMTQLINAFFDATNPKRGETIPLNTMRSSFIKLYNDPEMAHLNKRLQASLMYGSLTVPKELLARSIRLKDDVGQRRTFLDTFMEVYDLKALQAAAEAITGREVVQSRTSTQSKSELHTADHSDKKSIERYIDLFFMQHNDVNLTKAGNNTITALARDKNEQAGSPIWSWRRTVIRSLMLVLVLDMAKSKGLISGCLFQSSSPHKSSEDVVKALGALLLPSYGDLMRPLKHLKYEVSISQQSLEEYSYHVENLATDLRDGVRLTRIVEILLGANHAASISSANSSALWTLSQHLKYPCPSRTHKLQNAMVAVSAMVRLSSMPEKLLKDISAFDIVDGHREKTLSLLWAMLGQYSMETLIDWPLLKRETAAAHTTLRKSNTLDETMDDISALEPTSRSACYHMLFQWSKATAALHSFRIANLTTSFAGPGALSAILAEYTRYLGVTSPSTDLPAGLRAVGCSTAFSALLSGPQTVIPTRDFTLTALTFLAARLLPAARGHRAACVIQGAYRHVLKRREIHRRINLMRLANHCAAVVNARDRVIAAATVLQRAWRRVLDGKIRALEKDVTVFQAAARGWLVRSAKERKKGGVRRAGW</sequence>
<name>A0A6A6U6I1_9PEZI</name>
<dbReference type="PROSITE" id="PS50096">
    <property type="entry name" value="IQ"/>
    <property type="match status" value="2"/>
</dbReference>
<dbReference type="Proteomes" id="UP000799302">
    <property type="component" value="Unassembled WGS sequence"/>
</dbReference>
<feature type="region of interest" description="Disordered" evidence="5">
    <location>
        <begin position="365"/>
        <end position="393"/>
    </location>
</feature>
<organism evidence="7 8">
    <name type="scientific">Microthyrium microscopicum</name>
    <dbReference type="NCBI Taxonomy" id="703497"/>
    <lineage>
        <taxon>Eukaryota</taxon>
        <taxon>Fungi</taxon>
        <taxon>Dikarya</taxon>
        <taxon>Ascomycota</taxon>
        <taxon>Pezizomycotina</taxon>
        <taxon>Dothideomycetes</taxon>
        <taxon>Dothideomycetes incertae sedis</taxon>
        <taxon>Microthyriales</taxon>
        <taxon>Microthyriaceae</taxon>
        <taxon>Microthyrium</taxon>
    </lineage>
</organism>
<evidence type="ECO:0000256" key="3">
    <source>
        <dbReference type="ARBA" id="ARBA00022737"/>
    </source>
</evidence>
<feature type="domain" description="Calponin-homology (CH)" evidence="6">
    <location>
        <begin position="660"/>
        <end position="785"/>
    </location>
</feature>
<evidence type="ECO:0000313" key="7">
    <source>
        <dbReference type="EMBL" id="KAF2667047.1"/>
    </source>
</evidence>
<dbReference type="GO" id="GO:0000922">
    <property type="term" value="C:spindle pole"/>
    <property type="evidence" value="ECO:0007669"/>
    <property type="project" value="TreeGrafter"/>
</dbReference>
<dbReference type="SUPFAM" id="SSF47576">
    <property type="entry name" value="Calponin-homology domain, CH-domain"/>
    <property type="match status" value="1"/>
</dbReference>
<dbReference type="GO" id="GO:0005737">
    <property type="term" value="C:cytoplasm"/>
    <property type="evidence" value="ECO:0007669"/>
    <property type="project" value="UniProtKB-SubCell"/>
</dbReference>
<evidence type="ECO:0000256" key="1">
    <source>
        <dbReference type="ARBA" id="ARBA00004496"/>
    </source>
</evidence>
<dbReference type="InterPro" id="IPR036872">
    <property type="entry name" value="CH_dom_sf"/>
</dbReference>
<dbReference type="Pfam" id="PF00307">
    <property type="entry name" value="CH"/>
    <property type="match status" value="1"/>
</dbReference>
<keyword evidence="4" id="KW-0112">Calmodulin-binding</keyword>
<dbReference type="OrthoDB" id="76388at2759"/>
<dbReference type="GO" id="GO:0005516">
    <property type="term" value="F:calmodulin binding"/>
    <property type="evidence" value="ECO:0007669"/>
    <property type="project" value="UniProtKB-KW"/>
</dbReference>
<feature type="region of interest" description="Disordered" evidence="5">
    <location>
        <begin position="288"/>
        <end position="319"/>
    </location>
</feature>
<keyword evidence="2" id="KW-0963">Cytoplasm</keyword>
<comment type="subcellular location">
    <subcellularLocation>
        <location evidence="1">Cytoplasm</location>
    </subcellularLocation>
</comment>
<evidence type="ECO:0000313" key="8">
    <source>
        <dbReference type="Proteomes" id="UP000799302"/>
    </source>
</evidence>
<dbReference type="GO" id="GO:0007051">
    <property type="term" value="P:spindle organization"/>
    <property type="evidence" value="ECO:0007669"/>
    <property type="project" value="TreeGrafter"/>
</dbReference>
<dbReference type="GO" id="GO:0000278">
    <property type="term" value="P:mitotic cell cycle"/>
    <property type="evidence" value="ECO:0007669"/>
    <property type="project" value="TreeGrafter"/>
</dbReference>
<keyword evidence="3" id="KW-0677">Repeat</keyword>
<dbReference type="PANTHER" id="PTHR22706">
    <property type="entry name" value="ASSEMBLY FACTOR FOR SPINDLE MICROTUBULES"/>
    <property type="match status" value="1"/>
</dbReference>
<evidence type="ECO:0000256" key="5">
    <source>
        <dbReference type="SAM" id="MobiDB-lite"/>
    </source>
</evidence>
<gene>
    <name evidence="7" type="ORF">BT63DRAFT_327699</name>
</gene>
<dbReference type="InterPro" id="IPR051185">
    <property type="entry name" value="ASPM"/>
</dbReference>
<keyword evidence="8" id="KW-1185">Reference proteome</keyword>
<evidence type="ECO:0000256" key="2">
    <source>
        <dbReference type="ARBA" id="ARBA00022490"/>
    </source>
</evidence>
<dbReference type="AlphaFoldDB" id="A0A6A6U6I1"/>
<feature type="compositionally biased region" description="Low complexity" evidence="5">
    <location>
        <begin position="379"/>
        <end position="390"/>
    </location>
</feature>
<feature type="region of interest" description="Disordered" evidence="5">
    <location>
        <begin position="1"/>
        <end position="23"/>
    </location>
</feature>
<dbReference type="PROSITE" id="PS50021">
    <property type="entry name" value="CH"/>
    <property type="match status" value="1"/>
</dbReference>
<protein>
    <recommendedName>
        <fullName evidence="6">Calponin-homology (CH) domain-containing protein</fullName>
    </recommendedName>
</protein>
<reference evidence="7" key="1">
    <citation type="journal article" date="2020" name="Stud. Mycol.">
        <title>101 Dothideomycetes genomes: a test case for predicting lifestyles and emergence of pathogens.</title>
        <authorList>
            <person name="Haridas S."/>
            <person name="Albert R."/>
            <person name="Binder M."/>
            <person name="Bloem J."/>
            <person name="Labutti K."/>
            <person name="Salamov A."/>
            <person name="Andreopoulos B."/>
            <person name="Baker S."/>
            <person name="Barry K."/>
            <person name="Bills G."/>
            <person name="Bluhm B."/>
            <person name="Cannon C."/>
            <person name="Castanera R."/>
            <person name="Culley D."/>
            <person name="Daum C."/>
            <person name="Ezra D."/>
            <person name="Gonzalez J."/>
            <person name="Henrissat B."/>
            <person name="Kuo A."/>
            <person name="Liang C."/>
            <person name="Lipzen A."/>
            <person name="Lutzoni F."/>
            <person name="Magnuson J."/>
            <person name="Mondo S."/>
            <person name="Nolan M."/>
            <person name="Ohm R."/>
            <person name="Pangilinan J."/>
            <person name="Park H.-J."/>
            <person name="Ramirez L."/>
            <person name="Alfaro M."/>
            <person name="Sun H."/>
            <person name="Tritt A."/>
            <person name="Yoshinaga Y."/>
            <person name="Zwiers L.-H."/>
            <person name="Turgeon B."/>
            <person name="Goodwin S."/>
            <person name="Spatafora J."/>
            <person name="Crous P."/>
            <person name="Grigoriev I."/>
        </authorList>
    </citation>
    <scope>NUCLEOTIDE SEQUENCE</scope>
    <source>
        <strain evidence="7">CBS 115976</strain>
    </source>
</reference>
<dbReference type="Gene3D" id="1.10.418.10">
    <property type="entry name" value="Calponin-like domain"/>
    <property type="match status" value="1"/>
</dbReference>
<accession>A0A6A6U6I1</accession>
<dbReference type="GO" id="GO:0051295">
    <property type="term" value="P:establishment of meiotic spindle localization"/>
    <property type="evidence" value="ECO:0007669"/>
    <property type="project" value="TreeGrafter"/>
</dbReference>
<evidence type="ECO:0000256" key="4">
    <source>
        <dbReference type="ARBA" id="ARBA00022860"/>
    </source>
</evidence>